<keyword evidence="3" id="KW-1185">Reference proteome</keyword>
<evidence type="ECO:0000313" key="2">
    <source>
        <dbReference type="EMBL" id="KAK2742046.1"/>
    </source>
</evidence>
<evidence type="ECO:0000313" key="3">
    <source>
        <dbReference type="Proteomes" id="UP001281614"/>
    </source>
</evidence>
<organism evidence="2 3">
    <name type="scientific">Colletotrichum kahawae</name>
    <name type="common">Coffee berry disease fungus</name>
    <dbReference type="NCBI Taxonomy" id="34407"/>
    <lineage>
        <taxon>Eukaryota</taxon>
        <taxon>Fungi</taxon>
        <taxon>Dikarya</taxon>
        <taxon>Ascomycota</taxon>
        <taxon>Pezizomycotina</taxon>
        <taxon>Sordariomycetes</taxon>
        <taxon>Hypocreomycetidae</taxon>
        <taxon>Glomerellales</taxon>
        <taxon>Glomerellaceae</taxon>
        <taxon>Colletotrichum</taxon>
        <taxon>Colletotrichum gloeosporioides species complex</taxon>
    </lineage>
</organism>
<feature type="compositionally biased region" description="Polar residues" evidence="1">
    <location>
        <begin position="124"/>
        <end position="135"/>
    </location>
</feature>
<proteinExistence type="predicted"/>
<sequence>MPFSLLDFVLSRTSFCRRVNLSRVCDAYVCVCVLNSKYILSPQWERARSILHSTYPASINYFWAGRLGGAYACIPYKRDAHPCQSHAMPCNLCLSVYLFLHCGRPKKRPEVRKQTRRGPRSHPVSFSQNRPPGSALIQVSTSARPVLGRRLLCVGR</sequence>
<gene>
    <name evidence="2" type="ORF">CKAH01_01473</name>
</gene>
<evidence type="ECO:0000256" key="1">
    <source>
        <dbReference type="SAM" id="MobiDB-lite"/>
    </source>
</evidence>
<dbReference type="EMBL" id="VYYT01000333">
    <property type="protein sequence ID" value="KAK2742046.1"/>
    <property type="molecule type" value="Genomic_DNA"/>
</dbReference>
<feature type="region of interest" description="Disordered" evidence="1">
    <location>
        <begin position="109"/>
        <end position="135"/>
    </location>
</feature>
<comment type="caution">
    <text evidence="2">The sequence shown here is derived from an EMBL/GenBank/DDBJ whole genome shotgun (WGS) entry which is preliminary data.</text>
</comment>
<accession>A0AAD9Y7R0</accession>
<feature type="compositionally biased region" description="Basic residues" evidence="1">
    <location>
        <begin position="109"/>
        <end position="120"/>
    </location>
</feature>
<protein>
    <submittedName>
        <fullName evidence="2">Uncharacterized protein</fullName>
    </submittedName>
</protein>
<dbReference type="AlphaFoldDB" id="A0AAD9Y7R0"/>
<reference evidence="2" key="1">
    <citation type="submission" date="2023-02" db="EMBL/GenBank/DDBJ databases">
        <title>Colletotrichum kahawae CIFC_Que2 genome sequencing and assembly.</title>
        <authorList>
            <person name="Baroncelli R."/>
        </authorList>
    </citation>
    <scope>NUCLEOTIDE SEQUENCE</scope>
    <source>
        <strain evidence="2">CIFC_Que2</strain>
    </source>
</reference>
<name>A0AAD9Y7R0_COLKA</name>
<dbReference type="Proteomes" id="UP001281614">
    <property type="component" value="Unassembled WGS sequence"/>
</dbReference>